<organism evidence="1 2">
    <name type="scientific">Puccinia triticina</name>
    <dbReference type="NCBI Taxonomy" id="208348"/>
    <lineage>
        <taxon>Eukaryota</taxon>
        <taxon>Fungi</taxon>
        <taxon>Dikarya</taxon>
        <taxon>Basidiomycota</taxon>
        <taxon>Pucciniomycotina</taxon>
        <taxon>Pucciniomycetes</taxon>
        <taxon>Pucciniales</taxon>
        <taxon>Pucciniaceae</taxon>
        <taxon>Puccinia</taxon>
    </lineage>
</organism>
<name>A0ABY7CAZ4_9BASI</name>
<gene>
    <name evidence="1" type="ORF">PtA15_1A979</name>
</gene>
<dbReference type="GeneID" id="77806957"/>
<protein>
    <submittedName>
        <fullName evidence="1">Uncharacterized protein</fullName>
    </submittedName>
</protein>
<keyword evidence="2" id="KW-1185">Reference proteome</keyword>
<dbReference type="RefSeq" id="XP_053017192.1">
    <property type="nucleotide sequence ID" value="XM_053166062.1"/>
</dbReference>
<dbReference type="Proteomes" id="UP001164743">
    <property type="component" value="Chromosome 1A"/>
</dbReference>
<sequence length="76" mass="8315">MESDLTTAMEKLLGSAGSSAKVLVSEELDAELTNHEKLLLGWNDTIKGMVALSLIDQNLLPPQWLALMEFLQSISN</sequence>
<proteinExistence type="predicted"/>
<evidence type="ECO:0000313" key="2">
    <source>
        <dbReference type="Proteomes" id="UP001164743"/>
    </source>
</evidence>
<evidence type="ECO:0000313" key="1">
    <source>
        <dbReference type="EMBL" id="WAQ81637.1"/>
    </source>
</evidence>
<reference evidence="1" key="1">
    <citation type="submission" date="2022-10" db="EMBL/GenBank/DDBJ databases">
        <title>Puccinia triticina Genome sequencing and assembly.</title>
        <authorList>
            <person name="Li C."/>
        </authorList>
    </citation>
    <scope>NUCLEOTIDE SEQUENCE</scope>
    <source>
        <strain evidence="1">Pt15</strain>
    </source>
</reference>
<dbReference type="EMBL" id="CP110421">
    <property type="protein sequence ID" value="WAQ81637.1"/>
    <property type="molecule type" value="Genomic_DNA"/>
</dbReference>
<accession>A0ABY7CAZ4</accession>